<dbReference type="InterPro" id="IPR050319">
    <property type="entry name" value="ABC_transp_ATP-bind"/>
</dbReference>
<dbReference type="AlphaFoldDB" id="A0A1M5WFZ0"/>
<keyword evidence="7" id="KW-1185">Reference proteome</keyword>
<dbReference type="FunFam" id="3.40.50.300:FF:000016">
    <property type="entry name" value="Oligopeptide ABC transporter ATP-binding component"/>
    <property type="match status" value="1"/>
</dbReference>
<evidence type="ECO:0000313" key="6">
    <source>
        <dbReference type="EMBL" id="SHH86396.1"/>
    </source>
</evidence>
<accession>A0A1M5WFZ0</accession>
<name>A0A1M5WFZ0_9FIRM</name>
<dbReference type="InterPro" id="IPR017871">
    <property type="entry name" value="ABC_transporter-like_CS"/>
</dbReference>
<gene>
    <name evidence="6" type="ORF">SAMN02745180_01219</name>
</gene>
<dbReference type="OrthoDB" id="9806285at2"/>
<dbReference type="Proteomes" id="UP000184389">
    <property type="component" value="Unassembled WGS sequence"/>
</dbReference>
<sequence>MVKEKVIEVVKLKKYFKERNKNVLKAVDDISFTLYEGEVLGLIGESGCGKSTIARTIVGYYKPTEGKVLYKGQNIHQFNKKQLKNYTKEAQMIFQDPSNSLDPRMRIVDIVGEGIDIHRIASGDERLDRIYKVLNDVGLNRSLIYRFPHEFSGGQKQRISIARALALEPRFLICDEPISALDVSIRVQIVNLLKRLQKNYKLTYLFITHDLSTLKYIANRVAIMYRGSILEIATTEDIYRNPLHPYTKVLLSSIPIPDPDVEKNRYIEILGNRKFQKMSEGGCKFRGLCKYSKKICFEIEPCFNEIDSNHFVRCHLY</sequence>
<dbReference type="InterPro" id="IPR003439">
    <property type="entry name" value="ABC_transporter-like_ATP-bd"/>
</dbReference>
<dbReference type="InterPro" id="IPR013563">
    <property type="entry name" value="Oligopep_ABC_C"/>
</dbReference>
<proteinExistence type="inferred from homology"/>
<protein>
    <submittedName>
        <fullName evidence="6">Oligopeptide transport system ATP-binding protein</fullName>
    </submittedName>
</protein>
<keyword evidence="2" id="KW-0813">Transport</keyword>
<dbReference type="Pfam" id="PF00005">
    <property type="entry name" value="ABC_tran"/>
    <property type="match status" value="1"/>
</dbReference>
<dbReference type="Pfam" id="PF08352">
    <property type="entry name" value="oligo_HPY"/>
    <property type="match status" value="1"/>
</dbReference>
<keyword evidence="4 6" id="KW-0067">ATP-binding</keyword>
<dbReference type="GO" id="GO:0055085">
    <property type="term" value="P:transmembrane transport"/>
    <property type="evidence" value="ECO:0007669"/>
    <property type="project" value="UniProtKB-ARBA"/>
</dbReference>
<dbReference type="EMBL" id="FQXR01000005">
    <property type="protein sequence ID" value="SHH86396.1"/>
    <property type="molecule type" value="Genomic_DNA"/>
</dbReference>
<evidence type="ECO:0000256" key="1">
    <source>
        <dbReference type="ARBA" id="ARBA00005417"/>
    </source>
</evidence>
<dbReference type="SUPFAM" id="SSF52540">
    <property type="entry name" value="P-loop containing nucleoside triphosphate hydrolases"/>
    <property type="match status" value="1"/>
</dbReference>
<dbReference type="STRING" id="1123281.SAMN02745180_01219"/>
<evidence type="ECO:0000256" key="3">
    <source>
        <dbReference type="ARBA" id="ARBA00022741"/>
    </source>
</evidence>
<evidence type="ECO:0000313" key="7">
    <source>
        <dbReference type="Proteomes" id="UP000184389"/>
    </source>
</evidence>
<dbReference type="PANTHER" id="PTHR43776">
    <property type="entry name" value="TRANSPORT ATP-BINDING PROTEIN"/>
    <property type="match status" value="1"/>
</dbReference>
<dbReference type="PROSITE" id="PS50893">
    <property type="entry name" value="ABC_TRANSPORTER_2"/>
    <property type="match status" value="1"/>
</dbReference>
<dbReference type="GO" id="GO:0005524">
    <property type="term" value="F:ATP binding"/>
    <property type="evidence" value="ECO:0007669"/>
    <property type="project" value="UniProtKB-KW"/>
</dbReference>
<keyword evidence="3" id="KW-0547">Nucleotide-binding</keyword>
<dbReference type="InterPro" id="IPR003593">
    <property type="entry name" value="AAA+_ATPase"/>
</dbReference>
<evidence type="ECO:0000256" key="2">
    <source>
        <dbReference type="ARBA" id="ARBA00022448"/>
    </source>
</evidence>
<dbReference type="CDD" id="cd03257">
    <property type="entry name" value="ABC_NikE_OppD_transporters"/>
    <property type="match status" value="1"/>
</dbReference>
<dbReference type="SMART" id="SM00382">
    <property type="entry name" value="AAA"/>
    <property type="match status" value="1"/>
</dbReference>
<comment type="similarity">
    <text evidence="1">Belongs to the ABC transporter superfamily.</text>
</comment>
<dbReference type="RefSeq" id="WP_072743909.1">
    <property type="nucleotide sequence ID" value="NZ_FQXR01000005.1"/>
</dbReference>
<evidence type="ECO:0000259" key="5">
    <source>
        <dbReference type="PROSITE" id="PS50893"/>
    </source>
</evidence>
<dbReference type="Gene3D" id="3.40.50.300">
    <property type="entry name" value="P-loop containing nucleotide triphosphate hydrolases"/>
    <property type="match status" value="1"/>
</dbReference>
<organism evidence="6 7">
    <name type="scientific">Sporanaerobacter acetigenes DSM 13106</name>
    <dbReference type="NCBI Taxonomy" id="1123281"/>
    <lineage>
        <taxon>Bacteria</taxon>
        <taxon>Bacillati</taxon>
        <taxon>Bacillota</taxon>
        <taxon>Tissierellia</taxon>
        <taxon>Tissierellales</taxon>
        <taxon>Sporanaerobacteraceae</taxon>
        <taxon>Sporanaerobacter</taxon>
    </lineage>
</organism>
<reference evidence="6 7" key="1">
    <citation type="submission" date="2016-11" db="EMBL/GenBank/DDBJ databases">
        <authorList>
            <person name="Jaros S."/>
            <person name="Januszkiewicz K."/>
            <person name="Wedrychowicz H."/>
        </authorList>
    </citation>
    <scope>NUCLEOTIDE SEQUENCE [LARGE SCALE GENOMIC DNA]</scope>
    <source>
        <strain evidence="6 7">DSM 13106</strain>
    </source>
</reference>
<evidence type="ECO:0000256" key="4">
    <source>
        <dbReference type="ARBA" id="ARBA00022840"/>
    </source>
</evidence>
<feature type="domain" description="ABC transporter" evidence="5">
    <location>
        <begin position="10"/>
        <end position="251"/>
    </location>
</feature>
<dbReference type="NCBIfam" id="TIGR01727">
    <property type="entry name" value="oligo_HPY"/>
    <property type="match status" value="1"/>
</dbReference>
<dbReference type="GO" id="GO:0015833">
    <property type="term" value="P:peptide transport"/>
    <property type="evidence" value="ECO:0007669"/>
    <property type="project" value="InterPro"/>
</dbReference>
<dbReference type="PROSITE" id="PS00211">
    <property type="entry name" value="ABC_TRANSPORTER_1"/>
    <property type="match status" value="1"/>
</dbReference>
<dbReference type="PANTHER" id="PTHR43776:SF7">
    <property type="entry name" value="D,D-DIPEPTIDE TRANSPORT ATP-BINDING PROTEIN DDPF-RELATED"/>
    <property type="match status" value="1"/>
</dbReference>
<dbReference type="GO" id="GO:0016887">
    <property type="term" value="F:ATP hydrolysis activity"/>
    <property type="evidence" value="ECO:0007669"/>
    <property type="project" value="InterPro"/>
</dbReference>
<dbReference type="InterPro" id="IPR027417">
    <property type="entry name" value="P-loop_NTPase"/>
</dbReference>